<dbReference type="PROSITE" id="PS51352">
    <property type="entry name" value="THIOREDOXIN_2"/>
    <property type="match status" value="1"/>
</dbReference>
<protein>
    <submittedName>
        <fullName evidence="2">Thioredoxin SoxW</fullName>
    </submittedName>
</protein>
<dbReference type="Gene3D" id="3.40.30.10">
    <property type="entry name" value="Glutaredoxin"/>
    <property type="match status" value="1"/>
</dbReference>
<gene>
    <name evidence="2" type="ORF">MNBD_GAMMA07-435</name>
</gene>
<dbReference type="InterPro" id="IPR036249">
    <property type="entry name" value="Thioredoxin-like_sf"/>
</dbReference>
<dbReference type="AlphaFoldDB" id="A0A3B0WQ54"/>
<accession>A0A3B0WQ54</accession>
<dbReference type="Pfam" id="PF13098">
    <property type="entry name" value="Thioredoxin_2"/>
    <property type="match status" value="1"/>
</dbReference>
<dbReference type="SUPFAM" id="SSF52833">
    <property type="entry name" value="Thioredoxin-like"/>
    <property type="match status" value="1"/>
</dbReference>
<feature type="non-terminal residue" evidence="2">
    <location>
        <position position="248"/>
    </location>
</feature>
<feature type="domain" description="Thioredoxin" evidence="1">
    <location>
        <begin position="22"/>
        <end position="165"/>
    </location>
</feature>
<reference evidence="2" key="1">
    <citation type="submission" date="2018-06" db="EMBL/GenBank/DDBJ databases">
        <authorList>
            <person name="Zhirakovskaya E."/>
        </authorList>
    </citation>
    <scope>NUCLEOTIDE SEQUENCE</scope>
</reference>
<proteinExistence type="predicted"/>
<dbReference type="EMBL" id="UOFF01000398">
    <property type="protein sequence ID" value="VAW57461.1"/>
    <property type="molecule type" value="Genomic_DNA"/>
</dbReference>
<evidence type="ECO:0000259" key="1">
    <source>
        <dbReference type="PROSITE" id="PS51352"/>
    </source>
</evidence>
<name>A0A3B0WQ54_9ZZZZ</name>
<organism evidence="2">
    <name type="scientific">hydrothermal vent metagenome</name>
    <dbReference type="NCBI Taxonomy" id="652676"/>
    <lineage>
        <taxon>unclassified sequences</taxon>
        <taxon>metagenomes</taxon>
        <taxon>ecological metagenomes</taxon>
    </lineage>
</organism>
<dbReference type="InterPro" id="IPR013766">
    <property type="entry name" value="Thioredoxin_domain"/>
</dbReference>
<sequence length="248" mass="28256">MINVVKVVILITFLLGPSVFAKTEGSLAPGMVNPGHVEQPDWFKNSFLDLDDDIAEAKASGKRLLLYFYQDGCPYCKKLLQDNFGQRAIAEKTKTNFDVVTINIWGDREVSFAGSEIIEKDFAAQLKVMYTPTLIFFNEEGQAVLRANGYYHPAKFNAALDYVLERHDKKEKFRSYLARVSPVKTKGKIDRTIESVSTPYDFSQASNKVRLVMFEQKQCVNCDELHNDVLKRKESIELLKKMHVSVLD</sequence>
<dbReference type="InterPro" id="IPR012336">
    <property type="entry name" value="Thioredoxin-like_fold"/>
</dbReference>
<evidence type="ECO:0000313" key="2">
    <source>
        <dbReference type="EMBL" id="VAW57461.1"/>
    </source>
</evidence>